<keyword evidence="3" id="KW-0176">Collagen</keyword>
<sequence length="129" mass="14116">MNSETESTTLISETYSKKSALTALRVLWSGATRQWNKGQCSRWYFTFNGTECSNPGTIESVKYTYYYDASSVDLHSPFTVQGTCVGLPAGDIILNFAVSYCSGYSGANAATGWGTASNMMAEEIFLDTY</sequence>
<gene>
    <name evidence="3" type="primary">LOC106156689</name>
</gene>
<dbReference type="RefSeq" id="XP_013387514.1">
    <property type="nucleotide sequence ID" value="XM_013532060.1"/>
</dbReference>
<evidence type="ECO:0000313" key="2">
    <source>
        <dbReference type="Proteomes" id="UP000085678"/>
    </source>
</evidence>
<name>A0A1S3HR40_LINAN</name>
<dbReference type="OMA" id="CADGHAG"/>
<protein>
    <submittedName>
        <fullName evidence="3">Collagen triple helix repeat-containing protein 1</fullName>
    </submittedName>
</protein>
<evidence type="ECO:0000313" key="3">
    <source>
        <dbReference type="RefSeq" id="XP_013387514.1"/>
    </source>
</evidence>
<dbReference type="Proteomes" id="UP000085678">
    <property type="component" value="Unplaced"/>
</dbReference>
<reference evidence="3" key="1">
    <citation type="submission" date="2025-08" db="UniProtKB">
        <authorList>
            <consortium name="RefSeq"/>
        </authorList>
    </citation>
    <scope>IDENTIFICATION</scope>
    <source>
        <tissue evidence="3">Gonads</tissue>
    </source>
</reference>
<dbReference type="InParanoid" id="A0A1S3HR40"/>
<evidence type="ECO:0000259" key="1">
    <source>
        <dbReference type="Pfam" id="PF25815"/>
    </source>
</evidence>
<dbReference type="GeneID" id="106156689"/>
<organism evidence="2 3">
    <name type="scientific">Lingula anatina</name>
    <name type="common">Brachiopod</name>
    <name type="synonym">Lingula unguis</name>
    <dbReference type="NCBI Taxonomy" id="7574"/>
    <lineage>
        <taxon>Eukaryota</taxon>
        <taxon>Metazoa</taxon>
        <taxon>Spiralia</taxon>
        <taxon>Lophotrochozoa</taxon>
        <taxon>Brachiopoda</taxon>
        <taxon>Linguliformea</taxon>
        <taxon>Lingulata</taxon>
        <taxon>Lingulida</taxon>
        <taxon>Linguloidea</taxon>
        <taxon>Lingulidae</taxon>
        <taxon>Lingula</taxon>
    </lineage>
</organism>
<accession>A0A1S3HR40</accession>
<dbReference type="AlphaFoldDB" id="A0A1S3HR40"/>
<dbReference type="GO" id="GO:0005581">
    <property type="term" value="C:collagen trimer"/>
    <property type="evidence" value="ECO:0007669"/>
    <property type="project" value="UniProtKB-KW"/>
</dbReference>
<dbReference type="InterPro" id="IPR057873">
    <property type="entry name" value="CTHRC1_C"/>
</dbReference>
<dbReference type="KEGG" id="lak:106156689"/>
<dbReference type="OrthoDB" id="5983381at2759"/>
<feature type="domain" description="CTHRC1 C-terminal" evidence="1">
    <location>
        <begin position="2"/>
        <end position="119"/>
    </location>
</feature>
<keyword evidence="2" id="KW-1185">Reference proteome</keyword>
<proteinExistence type="predicted"/>
<dbReference type="Pfam" id="PF25815">
    <property type="entry name" value="CTHRC1_C"/>
    <property type="match status" value="1"/>
</dbReference>